<dbReference type="Gene3D" id="1.10.510.10">
    <property type="entry name" value="Transferase(Phosphotransferase) domain 1"/>
    <property type="match status" value="1"/>
</dbReference>
<evidence type="ECO:0000256" key="6">
    <source>
        <dbReference type="ARBA" id="ARBA00022840"/>
    </source>
</evidence>
<proteinExistence type="predicted"/>
<gene>
    <name evidence="11" type="ORF">RCO7_03907</name>
</gene>
<keyword evidence="6" id="KW-0067">ATP-binding</keyword>
<dbReference type="Pfam" id="PF01163">
    <property type="entry name" value="RIO1"/>
    <property type="match status" value="1"/>
</dbReference>
<dbReference type="InParanoid" id="A0A1E1L591"/>
<dbReference type="SUPFAM" id="SSF56112">
    <property type="entry name" value="Protein kinase-like (PK-like)"/>
    <property type="match status" value="1"/>
</dbReference>
<evidence type="ECO:0000313" key="12">
    <source>
        <dbReference type="Proteomes" id="UP000178129"/>
    </source>
</evidence>
<evidence type="ECO:0000256" key="4">
    <source>
        <dbReference type="ARBA" id="ARBA00022741"/>
    </source>
</evidence>
<dbReference type="GO" id="GO:0005524">
    <property type="term" value="F:ATP binding"/>
    <property type="evidence" value="ECO:0007669"/>
    <property type="project" value="UniProtKB-KW"/>
</dbReference>
<dbReference type="Proteomes" id="UP000178129">
    <property type="component" value="Unassembled WGS sequence"/>
</dbReference>
<keyword evidence="3" id="KW-0808">Transferase</keyword>
<keyword evidence="2" id="KW-0723">Serine/threonine-protein kinase</keyword>
<evidence type="ECO:0000313" key="11">
    <source>
        <dbReference type="EMBL" id="CZT05736.1"/>
    </source>
</evidence>
<dbReference type="InterPro" id="IPR000719">
    <property type="entry name" value="Prot_kinase_dom"/>
</dbReference>
<evidence type="ECO:0000256" key="8">
    <source>
        <dbReference type="ARBA" id="ARBA00048679"/>
    </source>
</evidence>
<dbReference type="PROSITE" id="PS50011">
    <property type="entry name" value="PROTEIN_KINASE_DOM"/>
    <property type="match status" value="1"/>
</dbReference>
<feature type="region of interest" description="Disordered" evidence="9">
    <location>
        <begin position="1"/>
        <end position="41"/>
    </location>
</feature>
<evidence type="ECO:0000256" key="1">
    <source>
        <dbReference type="ARBA" id="ARBA00012513"/>
    </source>
</evidence>
<evidence type="ECO:0000256" key="3">
    <source>
        <dbReference type="ARBA" id="ARBA00022679"/>
    </source>
</evidence>
<dbReference type="InterPro" id="IPR011009">
    <property type="entry name" value="Kinase-like_dom_sf"/>
</dbReference>
<comment type="caution">
    <text evidence="11">The sequence shown here is derived from an EMBL/GenBank/DDBJ whole genome shotgun (WGS) entry which is preliminary data.</text>
</comment>
<dbReference type="GO" id="GO:0004674">
    <property type="term" value="F:protein serine/threonine kinase activity"/>
    <property type="evidence" value="ECO:0007669"/>
    <property type="project" value="UniProtKB-KW"/>
</dbReference>
<feature type="compositionally biased region" description="Low complexity" evidence="9">
    <location>
        <begin position="23"/>
        <end position="41"/>
    </location>
</feature>
<keyword evidence="4" id="KW-0547">Nucleotide-binding</keyword>
<evidence type="ECO:0000256" key="2">
    <source>
        <dbReference type="ARBA" id="ARBA00022527"/>
    </source>
</evidence>
<evidence type="ECO:0000256" key="7">
    <source>
        <dbReference type="ARBA" id="ARBA00047899"/>
    </source>
</evidence>
<evidence type="ECO:0000256" key="5">
    <source>
        <dbReference type="ARBA" id="ARBA00022777"/>
    </source>
</evidence>
<dbReference type="EC" id="2.7.11.1" evidence="1"/>
<sequence length="281" mass="31389">MISYRTEEHVRGTQSQKNRLKTSKQQSISPPKSSCRSSQSLPLTLDSQAAKAMPISPPEGTGVGGLYRCIVDYNHQPFSITWSGSQEYPDLESFPSLKNAELLSVQQSSEAAAVWKNSELLDYGTHASIRITEHGSFPVLKLAHSDEVSMKLIQYEFDILAKLTEQGLPVVDYDHEPILENGVVCGYRMEKLSKIEASELRLRAEDIKQAIDQFHRVGFSHGDVGPSNIMTKDGRITLIDLSFAGQLGTTVPSFFPSWVYSDGRFDIGSELERFDRYIVPK</sequence>
<feature type="domain" description="Protein kinase" evidence="10">
    <location>
        <begin position="115"/>
        <end position="281"/>
    </location>
</feature>
<dbReference type="EMBL" id="FJUW01000036">
    <property type="protein sequence ID" value="CZT05736.1"/>
    <property type="molecule type" value="Genomic_DNA"/>
</dbReference>
<comment type="catalytic activity">
    <reaction evidence="7">
        <text>L-threonyl-[protein] + ATP = O-phospho-L-threonyl-[protein] + ADP + H(+)</text>
        <dbReference type="Rhea" id="RHEA:46608"/>
        <dbReference type="Rhea" id="RHEA-COMP:11060"/>
        <dbReference type="Rhea" id="RHEA-COMP:11605"/>
        <dbReference type="ChEBI" id="CHEBI:15378"/>
        <dbReference type="ChEBI" id="CHEBI:30013"/>
        <dbReference type="ChEBI" id="CHEBI:30616"/>
        <dbReference type="ChEBI" id="CHEBI:61977"/>
        <dbReference type="ChEBI" id="CHEBI:456216"/>
        <dbReference type="EC" id="2.7.11.1"/>
    </reaction>
</comment>
<name>A0A1E1L591_9HELO</name>
<keyword evidence="5" id="KW-0418">Kinase</keyword>
<comment type="catalytic activity">
    <reaction evidence="8">
        <text>L-seryl-[protein] + ATP = O-phospho-L-seryl-[protein] + ADP + H(+)</text>
        <dbReference type="Rhea" id="RHEA:17989"/>
        <dbReference type="Rhea" id="RHEA-COMP:9863"/>
        <dbReference type="Rhea" id="RHEA-COMP:11604"/>
        <dbReference type="ChEBI" id="CHEBI:15378"/>
        <dbReference type="ChEBI" id="CHEBI:29999"/>
        <dbReference type="ChEBI" id="CHEBI:30616"/>
        <dbReference type="ChEBI" id="CHEBI:83421"/>
        <dbReference type="ChEBI" id="CHEBI:456216"/>
        <dbReference type="EC" id="2.7.11.1"/>
    </reaction>
</comment>
<evidence type="ECO:0000256" key="9">
    <source>
        <dbReference type="SAM" id="MobiDB-lite"/>
    </source>
</evidence>
<organism evidence="11 12">
    <name type="scientific">Rhynchosporium graminicola</name>
    <dbReference type="NCBI Taxonomy" id="2792576"/>
    <lineage>
        <taxon>Eukaryota</taxon>
        <taxon>Fungi</taxon>
        <taxon>Dikarya</taxon>
        <taxon>Ascomycota</taxon>
        <taxon>Pezizomycotina</taxon>
        <taxon>Leotiomycetes</taxon>
        <taxon>Helotiales</taxon>
        <taxon>Ploettnerulaceae</taxon>
        <taxon>Rhynchosporium</taxon>
    </lineage>
</organism>
<dbReference type="STRING" id="914237.A0A1E1L591"/>
<reference evidence="12" key="1">
    <citation type="submission" date="2016-03" db="EMBL/GenBank/DDBJ databases">
        <authorList>
            <person name="Ploux O."/>
        </authorList>
    </citation>
    <scope>NUCLEOTIDE SEQUENCE [LARGE SCALE GENOMIC DNA]</scope>
    <source>
        <strain evidence="12">UK7</strain>
    </source>
</reference>
<feature type="compositionally biased region" description="Basic and acidic residues" evidence="9">
    <location>
        <begin position="1"/>
        <end position="11"/>
    </location>
</feature>
<accession>A0A1E1L591</accession>
<evidence type="ECO:0000259" key="10">
    <source>
        <dbReference type="PROSITE" id="PS50011"/>
    </source>
</evidence>
<protein>
    <recommendedName>
        <fullName evidence="1">non-specific serine/threonine protein kinase</fullName>
        <ecNumber evidence="1">2.7.11.1</ecNumber>
    </recommendedName>
</protein>
<dbReference type="InterPro" id="IPR018934">
    <property type="entry name" value="RIO_dom"/>
</dbReference>
<keyword evidence="12" id="KW-1185">Reference proteome</keyword>
<dbReference type="AlphaFoldDB" id="A0A1E1L591"/>